<protein>
    <submittedName>
        <fullName evidence="1">10115_t:CDS:1</fullName>
    </submittedName>
</protein>
<evidence type="ECO:0000313" key="1">
    <source>
        <dbReference type="EMBL" id="CAG8597990.1"/>
    </source>
</evidence>
<keyword evidence="2" id="KW-1185">Reference proteome</keyword>
<gene>
    <name evidence="1" type="ORF">SCALOS_LOCUS6822</name>
</gene>
<evidence type="ECO:0000313" key="2">
    <source>
        <dbReference type="Proteomes" id="UP000789860"/>
    </source>
</evidence>
<dbReference type="Proteomes" id="UP000789860">
    <property type="component" value="Unassembled WGS sequence"/>
</dbReference>
<name>A0ACA9MKB8_9GLOM</name>
<feature type="non-terminal residue" evidence="1">
    <location>
        <position position="1"/>
    </location>
</feature>
<dbReference type="EMBL" id="CAJVPM010013930">
    <property type="protein sequence ID" value="CAG8597990.1"/>
    <property type="molecule type" value="Genomic_DNA"/>
</dbReference>
<sequence>ARILSANDSPNTKPMTTNNLTERINKLVEGQCVGTQLVNHFIKRLYSITLTQDNIIKETSSQLVFEAATERDLFWLAKIPTQRTLNISTSKIHDAKPQNQLVLQIDNDLMLLDDKLELLAAFELDQTLLYNLGEQLNLLSLSIQNQE</sequence>
<accession>A0ACA9MKB8</accession>
<reference evidence="1" key="1">
    <citation type="submission" date="2021-06" db="EMBL/GenBank/DDBJ databases">
        <authorList>
            <person name="Kallberg Y."/>
            <person name="Tangrot J."/>
            <person name="Rosling A."/>
        </authorList>
    </citation>
    <scope>NUCLEOTIDE SEQUENCE</scope>
    <source>
        <strain evidence="1">AU212A</strain>
    </source>
</reference>
<comment type="caution">
    <text evidence="1">The sequence shown here is derived from an EMBL/GenBank/DDBJ whole genome shotgun (WGS) entry which is preliminary data.</text>
</comment>
<organism evidence="1 2">
    <name type="scientific">Scutellospora calospora</name>
    <dbReference type="NCBI Taxonomy" id="85575"/>
    <lineage>
        <taxon>Eukaryota</taxon>
        <taxon>Fungi</taxon>
        <taxon>Fungi incertae sedis</taxon>
        <taxon>Mucoromycota</taxon>
        <taxon>Glomeromycotina</taxon>
        <taxon>Glomeromycetes</taxon>
        <taxon>Diversisporales</taxon>
        <taxon>Gigasporaceae</taxon>
        <taxon>Scutellospora</taxon>
    </lineage>
</organism>
<proteinExistence type="predicted"/>